<dbReference type="Proteomes" id="UP000663859">
    <property type="component" value="Unassembled WGS sequence"/>
</dbReference>
<reference evidence="1" key="1">
    <citation type="submission" date="2021-02" db="EMBL/GenBank/DDBJ databases">
        <authorList>
            <person name="Cremers G."/>
            <person name="Picone N."/>
        </authorList>
    </citation>
    <scope>NUCLEOTIDE SEQUENCE</scope>
    <source>
        <strain evidence="1">PQ17</strain>
    </source>
</reference>
<sequence length="47" mass="5451">MIAIDPSSDPICPSKRRRHFRVDWNIDFERAQALPRRSANRLSGKDA</sequence>
<organism evidence="1 2">
    <name type="scientific">Candidatus Methylacidithermus pantelleriae</name>
    <dbReference type="NCBI Taxonomy" id="2744239"/>
    <lineage>
        <taxon>Bacteria</taxon>
        <taxon>Pseudomonadati</taxon>
        <taxon>Verrucomicrobiota</taxon>
        <taxon>Methylacidiphilae</taxon>
        <taxon>Methylacidiphilales</taxon>
        <taxon>Methylacidiphilaceae</taxon>
        <taxon>Candidatus Methylacidithermus</taxon>
    </lineage>
</organism>
<evidence type="ECO:0000313" key="1">
    <source>
        <dbReference type="EMBL" id="CAF0700751.1"/>
    </source>
</evidence>
<protein>
    <submittedName>
        <fullName evidence="1">Uncharacterized protein</fullName>
    </submittedName>
</protein>
<dbReference type="EMBL" id="CAJNOB010000034">
    <property type="protein sequence ID" value="CAF0700751.1"/>
    <property type="molecule type" value="Genomic_DNA"/>
</dbReference>
<gene>
    <name evidence="1" type="ORF">MPNT_40021</name>
</gene>
<proteinExistence type="predicted"/>
<dbReference type="AlphaFoldDB" id="A0A8J2FWQ9"/>
<evidence type="ECO:0000313" key="2">
    <source>
        <dbReference type="Proteomes" id="UP000663859"/>
    </source>
</evidence>
<keyword evidence="2" id="KW-1185">Reference proteome</keyword>
<comment type="caution">
    <text evidence="1">The sequence shown here is derived from an EMBL/GenBank/DDBJ whole genome shotgun (WGS) entry which is preliminary data.</text>
</comment>
<accession>A0A8J2FWQ9</accession>
<name>A0A8J2FWQ9_9BACT</name>